<dbReference type="AlphaFoldDB" id="A0A815F7Z9"/>
<sequence length="463" mass="53055">MSLLKLGPKFIPNNRHLAQIRMNNEIELVIKKINRRFVEHGWVLPNQRLQIFKDSLEQILTDCHDRHPPSEELKHLNNLRNKINTTKTIIRKTDKSKVFHLGKLDDYKEKARAYMNQTQAYQDLGTSNPLESLVNKTNDFLYGLWRNKHITQKQYERLKVVKEQTEIAHLYFLPKAHKPKTPIRPIMVGLKSPTIAISRWLDGLLRPLFNRLANETTILNGSQLVKQVEQWSARYLTSTTSFITMDLSDLYTMIPQEGGIKAIRKLMETSNIKQIDGVKKEIILALARFVMTNNYFYLDGLYYKQIRGGAMGSPLTLTIANAYMYFVERPISKWAIRTNSLYYRYIDDLFIMSNVYVDTLKGLVNYWNMLDININLSASIGYTAEYLDLKIENRGDSITKQVEKKVGVYLNGDVVIGSGMNYSQAQGGADEGTMNQLENVIHMDLNGDGRVGGGGVGNASQYN</sequence>
<evidence type="ECO:0000313" key="2">
    <source>
        <dbReference type="EMBL" id="CAF1324899.1"/>
    </source>
</evidence>
<accession>A0A815F7Z9</accession>
<gene>
    <name evidence="2" type="ORF">KQP761_LOCUS5935</name>
</gene>
<dbReference type="InterPro" id="IPR043502">
    <property type="entry name" value="DNA/RNA_pol_sf"/>
</dbReference>
<evidence type="ECO:0000313" key="3">
    <source>
        <dbReference type="Proteomes" id="UP000663834"/>
    </source>
</evidence>
<dbReference type="PROSITE" id="PS50878">
    <property type="entry name" value="RT_POL"/>
    <property type="match status" value="1"/>
</dbReference>
<feature type="domain" description="Reverse transcriptase" evidence="1">
    <location>
        <begin position="154"/>
        <end position="410"/>
    </location>
</feature>
<comment type="caution">
    <text evidence="2">The sequence shown here is derived from an EMBL/GenBank/DDBJ whole genome shotgun (WGS) entry which is preliminary data.</text>
</comment>
<organism evidence="2 3">
    <name type="scientific">Rotaria magnacalcarata</name>
    <dbReference type="NCBI Taxonomy" id="392030"/>
    <lineage>
        <taxon>Eukaryota</taxon>
        <taxon>Metazoa</taxon>
        <taxon>Spiralia</taxon>
        <taxon>Gnathifera</taxon>
        <taxon>Rotifera</taxon>
        <taxon>Eurotatoria</taxon>
        <taxon>Bdelloidea</taxon>
        <taxon>Philodinida</taxon>
        <taxon>Philodinidae</taxon>
        <taxon>Rotaria</taxon>
    </lineage>
</organism>
<dbReference type="PANTHER" id="PTHR21301">
    <property type="entry name" value="REVERSE TRANSCRIPTASE"/>
    <property type="match status" value="1"/>
</dbReference>
<name>A0A815F7Z9_9BILA</name>
<dbReference type="SUPFAM" id="SSF56672">
    <property type="entry name" value="DNA/RNA polymerases"/>
    <property type="match status" value="1"/>
</dbReference>
<proteinExistence type="predicted"/>
<dbReference type="InterPro" id="IPR000477">
    <property type="entry name" value="RT_dom"/>
</dbReference>
<reference evidence="2" key="1">
    <citation type="submission" date="2021-02" db="EMBL/GenBank/DDBJ databases">
        <authorList>
            <person name="Nowell W R."/>
        </authorList>
    </citation>
    <scope>NUCLEOTIDE SEQUENCE</scope>
</reference>
<dbReference type="EMBL" id="CAJNOW010001678">
    <property type="protein sequence ID" value="CAF1324899.1"/>
    <property type="molecule type" value="Genomic_DNA"/>
</dbReference>
<protein>
    <recommendedName>
        <fullName evidence="1">Reverse transcriptase domain-containing protein</fullName>
    </recommendedName>
</protein>
<dbReference type="Proteomes" id="UP000663834">
    <property type="component" value="Unassembled WGS sequence"/>
</dbReference>
<dbReference type="OrthoDB" id="6137369at2759"/>
<dbReference type="PANTHER" id="PTHR21301:SF10">
    <property type="entry name" value="REVERSE TRANSCRIPTASE DOMAIN-CONTAINING PROTEIN"/>
    <property type="match status" value="1"/>
</dbReference>
<evidence type="ECO:0000259" key="1">
    <source>
        <dbReference type="PROSITE" id="PS50878"/>
    </source>
</evidence>